<name>A0A9D3YUU0_DREPO</name>
<dbReference type="Proteomes" id="UP000828390">
    <property type="component" value="Unassembled WGS sequence"/>
</dbReference>
<reference evidence="2" key="2">
    <citation type="submission" date="2020-11" db="EMBL/GenBank/DDBJ databases">
        <authorList>
            <person name="McCartney M.A."/>
            <person name="Auch B."/>
            <person name="Kono T."/>
            <person name="Mallez S."/>
            <person name="Becker A."/>
            <person name="Gohl D.M."/>
            <person name="Silverstein K.A.T."/>
            <person name="Koren S."/>
            <person name="Bechman K.B."/>
            <person name="Herman A."/>
            <person name="Abrahante J.E."/>
            <person name="Garbe J."/>
        </authorList>
    </citation>
    <scope>NUCLEOTIDE SEQUENCE</scope>
    <source>
        <strain evidence="2">Duluth1</strain>
        <tissue evidence="2">Whole animal</tissue>
    </source>
</reference>
<organism evidence="2 3">
    <name type="scientific">Dreissena polymorpha</name>
    <name type="common">Zebra mussel</name>
    <name type="synonym">Mytilus polymorpha</name>
    <dbReference type="NCBI Taxonomy" id="45954"/>
    <lineage>
        <taxon>Eukaryota</taxon>
        <taxon>Metazoa</taxon>
        <taxon>Spiralia</taxon>
        <taxon>Lophotrochozoa</taxon>
        <taxon>Mollusca</taxon>
        <taxon>Bivalvia</taxon>
        <taxon>Autobranchia</taxon>
        <taxon>Heteroconchia</taxon>
        <taxon>Euheterodonta</taxon>
        <taxon>Imparidentia</taxon>
        <taxon>Neoheterodontei</taxon>
        <taxon>Myida</taxon>
        <taxon>Dreissenoidea</taxon>
        <taxon>Dreissenidae</taxon>
        <taxon>Dreissena</taxon>
    </lineage>
</organism>
<evidence type="ECO:0000313" key="2">
    <source>
        <dbReference type="EMBL" id="KAH3707443.1"/>
    </source>
</evidence>
<protein>
    <submittedName>
        <fullName evidence="2">Uncharacterized protein</fullName>
    </submittedName>
</protein>
<sequence>MASAQVAASIPEPGSLVDECEGGNEVETSPVVRESISARNAELTAFDSHFHLDRS</sequence>
<dbReference type="EMBL" id="JAIWYP010000014">
    <property type="protein sequence ID" value="KAH3707443.1"/>
    <property type="molecule type" value="Genomic_DNA"/>
</dbReference>
<evidence type="ECO:0000256" key="1">
    <source>
        <dbReference type="SAM" id="MobiDB-lite"/>
    </source>
</evidence>
<gene>
    <name evidence="2" type="ORF">DPMN_066849</name>
</gene>
<comment type="caution">
    <text evidence="2">The sequence shown here is derived from an EMBL/GenBank/DDBJ whole genome shotgun (WGS) entry which is preliminary data.</text>
</comment>
<dbReference type="AlphaFoldDB" id="A0A9D3YUU0"/>
<keyword evidence="3" id="KW-1185">Reference proteome</keyword>
<evidence type="ECO:0000313" key="3">
    <source>
        <dbReference type="Proteomes" id="UP000828390"/>
    </source>
</evidence>
<reference evidence="2" key="1">
    <citation type="journal article" date="2019" name="bioRxiv">
        <title>The Genome of the Zebra Mussel, Dreissena polymorpha: A Resource for Invasive Species Research.</title>
        <authorList>
            <person name="McCartney M.A."/>
            <person name="Auch B."/>
            <person name="Kono T."/>
            <person name="Mallez S."/>
            <person name="Zhang Y."/>
            <person name="Obille A."/>
            <person name="Becker A."/>
            <person name="Abrahante J.E."/>
            <person name="Garbe J."/>
            <person name="Badalamenti J.P."/>
            <person name="Herman A."/>
            <person name="Mangelson H."/>
            <person name="Liachko I."/>
            <person name="Sullivan S."/>
            <person name="Sone E.D."/>
            <person name="Koren S."/>
            <person name="Silverstein K.A.T."/>
            <person name="Beckman K.B."/>
            <person name="Gohl D.M."/>
        </authorList>
    </citation>
    <scope>NUCLEOTIDE SEQUENCE</scope>
    <source>
        <strain evidence="2">Duluth1</strain>
        <tissue evidence="2">Whole animal</tissue>
    </source>
</reference>
<proteinExistence type="predicted"/>
<accession>A0A9D3YUU0</accession>
<feature type="region of interest" description="Disordered" evidence="1">
    <location>
        <begin position="1"/>
        <end position="28"/>
    </location>
</feature>